<dbReference type="InterPro" id="IPR017871">
    <property type="entry name" value="ABC_transporter-like_CS"/>
</dbReference>
<evidence type="ECO:0000259" key="9">
    <source>
        <dbReference type="PROSITE" id="PS50929"/>
    </source>
</evidence>
<keyword evidence="2 7" id="KW-0812">Transmembrane</keyword>
<dbReference type="GO" id="GO:0016887">
    <property type="term" value="F:ATP hydrolysis activity"/>
    <property type="evidence" value="ECO:0007669"/>
    <property type="project" value="InterPro"/>
</dbReference>
<dbReference type="SMART" id="SM00382">
    <property type="entry name" value="AAA"/>
    <property type="match status" value="1"/>
</dbReference>
<comment type="subcellular location">
    <subcellularLocation>
        <location evidence="1">Cell membrane</location>
        <topology evidence="1">Multi-pass membrane protein</topology>
    </subcellularLocation>
</comment>
<evidence type="ECO:0000256" key="4">
    <source>
        <dbReference type="ARBA" id="ARBA00022840"/>
    </source>
</evidence>
<dbReference type="PROSITE" id="PS50893">
    <property type="entry name" value="ABC_TRANSPORTER_2"/>
    <property type="match status" value="1"/>
</dbReference>
<keyword evidence="11" id="KW-1185">Reference proteome</keyword>
<feature type="domain" description="ABC transmembrane type-1" evidence="9">
    <location>
        <begin position="24"/>
        <end position="301"/>
    </location>
</feature>
<organism evidence="10 11">
    <name type="scientific">Roseivivax halotolerans</name>
    <dbReference type="NCBI Taxonomy" id="93684"/>
    <lineage>
        <taxon>Bacteria</taxon>
        <taxon>Pseudomonadati</taxon>
        <taxon>Pseudomonadota</taxon>
        <taxon>Alphaproteobacteria</taxon>
        <taxon>Rhodobacterales</taxon>
        <taxon>Roseobacteraceae</taxon>
        <taxon>Roseivivax</taxon>
    </lineage>
</organism>
<sequence>MASRGESTRAELRRARRGVRRGLIAVALFSAAINLLMFTGPLYMLQVYDRVLGSGSVETLVALSALALFLYAAMGLIDAFRSRALSRIAASFQARLDPVAFRLSLAQTEDNMHQGLAPGPEALSTVTRGLSSSAAASVFDIPWTPLFLLVIALFHPWLGLLALTGGAVLVLIALTQRWTTTPQESGLAAEQTRTQRLEAQAKGERETIFALGMRGSLEDRWLRRRRTALDDHVTLSDRVGGFTATARAIRLLLQSAMLGLGAWLAIAGMVSPGAMIAASILLGRALAPIEAVIGQWRLLSTALAAWRNMSRSLNTEPEAPELLALPRPEGRIEAQGVTILPPGQAHPALRNVSFEIAPGQALGVIGPSGAGKTTLARALVGLWPARIGEIRLGGARLDRYDPERLGRLIGYLPQRVSLFDGTVAENIARMDEDPDAEAILKAAKAAGVHEMILSLPQGYETQITAPGAPLSGGQAQRIGLARALYGDPVLLVLDEPDAHLDHPGATALNAAVCSVKASGGAAIIMAHRPSAIAECDILMMLEAGQRTALGPREEVLRARVANHASLAPAVRGAEGVAG</sequence>
<evidence type="ECO:0000313" key="10">
    <source>
        <dbReference type="EMBL" id="SFQ50228.1"/>
    </source>
</evidence>
<evidence type="ECO:0000256" key="1">
    <source>
        <dbReference type="ARBA" id="ARBA00004651"/>
    </source>
</evidence>
<evidence type="ECO:0000256" key="3">
    <source>
        <dbReference type="ARBA" id="ARBA00022741"/>
    </source>
</evidence>
<dbReference type="PROSITE" id="PS00211">
    <property type="entry name" value="ABC_TRANSPORTER_1"/>
    <property type="match status" value="1"/>
</dbReference>
<dbReference type="InterPro" id="IPR003593">
    <property type="entry name" value="AAA+_ATPase"/>
</dbReference>
<evidence type="ECO:0000259" key="8">
    <source>
        <dbReference type="PROSITE" id="PS50893"/>
    </source>
</evidence>
<keyword evidence="3" id="KW-0547">Nucleotide-binding</keyword>
<dbReference type="GO" id="GO:0030256">
    <property type="term" value="C:type I protein secretion system complex"/>
    <property type="evidence" value="ECO:0007669"/>
    <property type="project" value="InterPro"/>
</dbReference>
<dbReference type="Proteomes" id="UP000243106">
    <property type="component" value="Unassembled WGS sequence"/>
</dbReference>
<dbReference type="InterPro" id="IPR003439">
    <property type="entry name" value="ABC_transporter-like_ATP-bd"/>
</dbReference>
<keyword evidence="5 7" id="KW-1133">Transmembrane helix</keyword>
<dbReference type="Pfam" id="PF00664">
    <property type="entry name" value="ABC_membrane"/>
    <property type="match status" value="1"/>
</dbReference>
<dbReference type="Gene3D" id="3.40.50.300">
    <property type="entry name" value="P-loop containing nucleotide triphosphate hydrolases"/>
    <property type="match status" value="1"/>
</dbReference>
<dbReference type="NCBIfam" id="TIGR01842">
    <property type="entry name" value="type_I_sec_PrtD"/>
    <property type="match status" value="1"/>
</dbReference>
<dbReference type="InterPro" id="IPR027417">
    <property type="entry name" value="P-loop_NTPase"/>
</dbReference>
<evidence type="ECO:0000256" key="7">
    <source>
        <dbReference type="SAM" id="Phobius"/>
    </source>
</evidence>
<dbReference type="InterPro" id="IPR039421">
    <property type="entry name" value="Type_1_exporter"/>
</dbReference>
<dbReference type="PANTHER" id="PTHR24221">
    <property type="entry name" value="ATP-BINDING CASSETTE SUB-FAMILY B"/>
    <property type="match status" value="1"/>
</dbReference>
<evidence type="ECO:0000256" key="5">
    <source>
        <dbReference type="ARBA" id="ARBA00022989"/>
    </source>
</evidence>
<evidence type="ECO:0000256" key="6">
    <source>
        <dbReference type="ARBA" id="ARBA00023136"/>
    </source>
</evidence>
<dbReference type="GO" id="GO:0005524">
    <property type="term" value="F:ATP binding"/>
    <property type="evidence" value="ECO:0007669"/>
    <property type="project" value="UniProtKB-KW"/>
</dbReference>
<evidence type="ECO:0000256" key="2">
    <source>
        <dbReference type="ARBA" id="ARBA00022692"/>
    </source>
</evidence>
<protein>
    <submittedName>
        <fullName evidence="10">Type I secretion system ABC transporter, PrtD family</fullName>
    </submittedName>
</protein>
<feature type="transmembrane region" description="Helical" evidence="7">
    <location>
        <begin position="146"/>
        <end position="174"/>
    </location>
</feature>
<dbReference type="InterPro" id="IPR011527">
    <property type="entry name" value="ABC1_TM_dom"/>
</dbReference>
<dbReference type="GO" id="GO:0005886">
    <property type="term" value="C:plasma membrane"/>
    <property type="evidence" value="ECO:0007669"/>
    <property type="project" value="UniProtKB-SubCell"/>
</dbReference>
<name>A0A1I5Z120_9RHOB</name>
<feature type="transmembrane region" description="Helical" evidence="7">
    <location>
        <begin position="21"/>
        <end position="40"/>
    </location>
</feature>
<dbReference type="GO" id="GO:0140359">
    <property type="term" value="F:ABC-type transporter activity"/>
    <property type="evidence" value="ECO:0007669"/>
    <property type="project" value="InterPro"/>
</dbReference>
<dbReference type="PANTHER" id="PTHR24221:SF248">
    <property type="entry name" value="ABC TRANSPORTER TRANSMEMBRANE REGION"/>
    <property type="match status" value="1"/>
</dbReference>
<feature type="domain" description="ABC transporter" evidence="8">
    <location>
        <begin position="332"/>
        <end position="568"/>
    </location>
</feature>
<keyword evidence="6 7" id="KW-0472">Membrane</keyword>
<dbReference type="SUPFAM" id="SSF52540">
    <property type="entry name" value="P-loop containing nucleoside triphosphate hydrolases"/>
    <property type="match status" value="1"/>
</dbReference>
<proteinExistence type="predicted"/>
<dbReference type="SUPFAM" id="SSF90123">
    <property type="entry name" value="ABC transporter transmembrane region"/>
    <property type="match status" value="1"/>
</dbReference>
<dbReference type="EMBL" id="FOXV01000007">
    <property type="protein sequence ID" value="SFQ50228.1"/>
    <property type="molecule type" value="Genomic_DNA"/>
</dbReference>
<feature type="transmembrane region" description="Helical" evidence="7">
    <location>
        <begin position="260"/>
        <end position="282"/>
    </location>
</feature>
<evidence type="ECO:0000313" key="11">
    <source>
        <dbReference type="Proteomes" id="UP000243106"/>
    </source>
</evidence>
<dbReference type="AlphaFoldDB" id="A0A1I5Z120"/>
<reference evidence="11" key="1">
    <citation type="submission" date="2016-10" db="EMBL/GenBank/DDBJ databases">
        <authorList>
            <person name="Varghese N."/>
            <person name="Submissions S."/>
        </authorList>
    </citation>
    <scope>NUCLEOTIDE SEQUENCE [LARGE SCALE GENOMIC DNA]</scope>
    <source>
        <strain evidence="11">JCM 10271</strain>
    </source>
</reference>
<accession>A0A1I5Z120</accession>
<dbReference type="InterPro" id="IPR036640">
    <property type="entry name" value="ABC1_TM_sf"/>
</dbReference>
<dbReference type="PROSITE" id="PS50929">
    <property type="entry name" value="ABC_TM1F"/>
    <property type="match status" value="1"/>
</dbReference>
<dbReference type="Gene3D" id="1.20.1560.10">
    <property type="entry name" value="ABC transporter type 1, transmembrane domain"/>
    <property type="match status" value="1"/>
</dbReference>
<dbReference type="Pfam" id="PF00005">
    <property type="entry name" value="ABC_tran"/>
    <property type="match status" value="1"/>
</dbReference>
<gene>
    <name evidence="10" type="ORF">SAMN05421853_107134</name>
</gene>
<dbReference type="InterPro" id="IPR010128">
    <property type="entry name" value="ATPase_T1SS_PrtD-like"/>
</dbReference>
<dbReference type="GO" id="GO:0034040">
    <property type="term" value="F:ATPase-coupled lipid transmembrane transporter activity"/>
    <property type="evidence" value="ECO:0007669"/>
    <property type="project" value="TreeGrafter"/>
</dbReference>
<keyword evidence="4" id="KW-0067">ATP-binding</keyword>
<feature type="transmembrane region" description="Helical" evidence="7">
    <location>
        <begin position="60"/>
        <end position="80"/>
    </location>
</feature>
<dbReference type="GO" id="GO:0030253">
    <property type="term" value="P:protein secretion by the type I secretion system"/>
    <property type="evidence" value="ECO:0007669"/>
    <property type="project" value="InterPro"/>
</dbReference>
<dbReference type="STRING" id="93684.SAMN05421853_107134"/>
<dbReference type="RefSeq" id="WP_093012137.1">
    <property type="nucleotide sequence ID" value="NZ_FOXV01000007.1"/>
</dbReference>